<sequence length="89" mass="9913">MLKEALADDRLPEEARARISLAHEILAAKVAGAMSRDEFIALRKSLGRTQEDLAHDLGKRVRQIARYESGEVPIPAPVAQVLRELAEKR</sequence>
<dbReference type="CDD" id="cd00093">
    <property type="entry name" value="HTH_XRE"/>
    <property type="match status" value="1"/>
</dbReference>
<dbReference type="Gene3D" id="1.10.260.40">
    <property type="entry name" value="lambda repressor-like DNA-binding domains"/>
    <property type="match status" value="1"/>
</dbReference>
<dbReference type="Proteomes" id="UP000319859">
    <property type="component" value="Unassembled WGS sequence"/>
</dbReference>
<feature type="domain" description="HTH cro/C1-type" evidence="1">
    <location>
        <begin position="39"/>
        <end position="71"/>
    </location>
</feature>
<dbReference type="InterPro" id="IPR010982">
    <property type="entry name" value="Lambda_DNA-bd_dom_sf"/>
</dbReference>
<dbReference type="InterPro" id="IPR001387">
    <property type="entry name" value="Cro/C1-type_HTH"/>
</dbReference>
<organism evidence="2 3">
    <name type="scientific">Nitrospirillum amazonense</name>
    <dbReference type="NCBI Taxonomy" id="28077"/>
    <lineage>
        <taxon>Bacteria</taxon>
        <taxon>Pseudomonadati</taxon>
        <taxon>Pseudomonadota</taxon>
        <taxon>Alphaproteobacteria</taxon>
        <taxon>Rhodospirillales</taxon>
        <taxon>Azospirillaceae</taxon>
        <taxon>Nitrospirillum</taxon>
    </lineage>
</organism>
<evidence type="ECO:0000313" key="3">
    <source>
        <dbReference type="Proteomes" id="UP000319859"/>
    </source>
</evidence>
<proteinExistence type="predicted"/>
<protein>
    <submittedName>
        <fullName evidence="2">Helix-turn-helix protein</fullName>
    </submittedName>
</protein>
<accession>A0A560EL66</accession>
<dbReference type="SUPFAM" id="SSF47413">
    <property type="entry name" value="lambda repressor-like DNA-binding domains"/>
    <property type="match status" value="1"/>
</dbReference>
<comment type="caution">
    <text evidence="2">The sequence shown here is derived from an EMBL/GenBank/DDBJ whole genome shotgun (WGS) entry which is preliminary data.</text>
</comment>
<evidence type="ECO:0000313" key="2">
    <source>
        <dbReference type="EMBL" id="TWB10077.1"/>
    </source>
</evidence>
<name>A0A560EL66_9PROT</name>
<gene>
    <name evidence="2" type="ORF">FBZ89_13614</name>
</gene>
<dbReference type="EMBL" id="VITN01000036">
    <property type="protein sequence ID" value="TWB10077.1"/>
    <property type="molecule type" value="Genomic_DNA"/>
</dbReference>
<dbReference type="AlphaFoldDB" id="A0A560EL66"/>
<dbReference type="Pfam" id="PF01381">
    <property type="entry name" value="HTH_3"/>
    <property type="match status" value="1"/>
</dbReference>
<dbReference type="PROSITE" id="PS50943">
    <property type="entry name" value="HTH_CROC1"/>
    <property type="match status" value="1"/>
</dbReference>
<dbReference type="GO" id="GO:0003677">
    <property type="term" value="F:DNA binding"/>
    <property type="evidence" value="ECO:0007669"/>
    <property type="project" value="InterPro"/>
</dbReference>
<evidence type="ECO:0000259" key="1">
    <source>
        <dbReference type="PROSITE" id="PS50943"/>
    </source>
</evidence>
<reference evidence="2 3" key="1">
    <citation type="submission" date="2019-06" db="EMBL/GenBank/DDBJ databases">
        <title>Genomic Encyclopedia of Type Strains, Phase IV (KMG-V): Genome sequencing to study the core and pangenomes of soil and plant-associated prokaryotes.</title>
        <authorList>
            <person name="Whitman W."/>
        </authorList>
    </citation>
    <scope>NUCLEOTIDE SEQUENCE [LARGE SCALE GENOMIC DNA]</scope>
    <source>
        <strain evidence="2 3">BR 11880</strain>
    </source>
</reference>